<feature type="compositionally biased region" description="Polar residues" evidence="1">
    <location>
        <begin position="15"/>
        <end position="28"/>
    </location>
</feature>
<keyword evidence="2" id="KW-0812">Transmembrane</keyword>
<sequence>MTDIEYSDSSHKESLPNTRSPKQRNQSQPRRKILLRLGVASSVLVLVVGVCGLLLANQVSAVRSNLEQVVGSVSQLRAQLDSGNQEEALETFESMSRQASAARTDATGPLWKVASILPFVGSNLRAVTEVAVSADDVVAGAVGPLLKEFDSLDWESLSPSGGHIDVTQLQEAAPSLVTARNTVKLSHERLVSIDLSTLMPQVADPIRSATEQLREASDVLGTAASGAQLLPSMLGAEDPRTYLVLVQNSAETRATGGIPGALAVLKTNGGQIILGEQSSASALGAFKPSIDVDPEQTALYTGRLGTQMQNVNLTPDFPTAASTAKRMWEGRHEKQVVDGVIALDPVVLSYLLKATGPVVLTDPQILHLIAGTSLPSSLTHDNVVSTLLSDVYSEIEDPAAQDAYFSAVAGQVFAAFTEGKADSSELIKALTSSAEEHRLYLWSSRPDEQSIIATTALAGSVVGTAAGGASFGVYLNDGTGAKMDYYASRTAQLLQTCQADGYSSYTVRMTVTNNAPSDAATILPAYVTGRGVYGVEPGYIRTNYVFYGPVQAFAETASVNGQSVPIGAGKHGQRPVGTVPLELAPGETAELDVVFSQVVQDSVPKLQVTPGLESTDKVVLPAKMANCR</sequence>
<feature type="transmembrane region" description="Helical" evidence="2">
    <location>
        <begin position="33"/>
        <end position="56"/>
    </location>
</feature>
<keyword evidence="4" id="KW-1185">Reference proteome</keyword>
<dbReference type="InterPro" id="IPR025101">
    <property type="entry name" value="DUF4012"/>
</dbReference>
<name>A0ABZ2ZR52_9MICC</name>
<accession>A0ABZ2ZR52</accession>
<evidence type="ECO:0000313" key="3">
    <source>
        <dbReference type="EMBL" id="WZP14638.1"/>
    </source>
</evidence>
<keyword evidence="2" id="KW-1133">Transmembrane helix</keyword>
<reference evidence="3 4" key="1">
    <citation type="submission" date="2024-04" db="EMBL/GenBank/DDBJ databases">
        <title>Arthrobacter sp. from Plains bison fecal sample.</title>
        <authorList>
            <person name="Ruzzini A."/>
        </authorList>
    </citation>
    <scope>NUCLEOTIDE SEQUENCE [LARGE SCALE GENOMIC DNA]</scope>
    <source>
        <strain evidence="3 4">EINP1</strain>
    </source>
</reference>
<dbReference type="RefSeq" id="WP_342022289.1">
    <property type="nucleotide sequence ID" value="NZ_CP151657.1"/>
</dbReference>
<evidence type="ECO:0000256" key="2">
    <source>
        <dbReference type="SAM" id="Phobius"/>
    </source>
</evidence>
<dbReference type="Pfam" id="PF13196">
    <property type="entry name" value="DUF4012"/>
    <property type="match status" value="1"/>
</dbReference>
<feature type="region of interest" description="Disordered" evidence="1">
    <location>
        <begin position="1"/>
        <end position="29"/>
    </location>
</feature>
<dbReference type="EMBL" id="CP151657">
    <property type="protein sequence ID" value="WZP14638.1"/>
    <property type="molecule type" value="Genomic_DNA"/>
</dbReference>
<organism evidence="3 4">
    <name type="scientific">Arthrobacter citreus</name>
    <dbReference type="NCBI Taxonomy" id="1670"/>
    <lineage>
        <taxon>Bacteria</taxon>
        <taxon>Bacillati</taxon>
        <taxon>Actinomycetota</taxon>
        <taxon>Actinomycetes</taxon>
        <taxon>Micrococcales</taxon>
        <taxon>Micrococcaceae</taxon>
        <taxon>Arthrobacter</taxon>
    </lineage>
</organism>
<dbReference type="Proteomes" id="UP001448858">
    <property type="component" value="Chromosome"/>
</dbReference>
<proteinExistence type="predicted"/>
<evidence type="ECO:0000256" key="1">
    <source>
        <dbReference type="SAM" id="MobiDB-lite"/>
    </source>
</evidence>
<keyword evidence="2" id="KW-0472">Membrane</keyword>
<evidence type="ECO:0000313" key="4">
    <source>
        <dbReference type="Proteomes" id="UP001448858"/>
    </source>
</evidence>
<gene>
    <name evidence="3" type="ORF">AAE021_10540</name>
</gene>
<protein>
    <submittedName>
        <fullName evidence="3">DUF4012 domain-containing protein</fullName>
    </submittedName>
</protein>